<dbReference type="EMBL" id="FWXO01000004">
    <property type="protein sequence ID" value="SMC75906.1"/>
    <property type="molecule type" value="Genomic_DNA"/>
</dbReference>
<dbReference type="OrthoDB" id="1150187at2"/>
<evidence type="ECO:0000313" key="1">
    <source>
        <dbReference type="EMBL" id="SMC75906.1"/>
    </source>
</evidence>
<dbReference type="Gene3D" id="2.170.120.30">
    <property type="match status" value="1"/>
</dbReference>
<dbReference type="Proteomes" id="UP000192360">
    <property type="component" value="Unassembled WGS sequence"/>
</dbReference>
<accession>A0A1W2BT57</accession>
<evidence type="ECO:0000313" key="2">
    <source>
        <dbReference type="Proteomes" id="UP000192360"/>
    </source>
</evidence>
<evidence type="ECO:0008006" key="3">
    <source>
        <dbReference type="Google" id="ProtNLM"/>
    </source>
</evidence>
<reference evidence="1 2" key="1">
    <citation type="submission" date="2017-04" db="EMBL/GenBank/DDBJ databases">
        <authorList>
            <person name="Afonso C.L."/>
            <person name="Miller P.J."/>
            <person name="Scott M.A."/>
            <person name="Spackman E."/>
            <person name="Goraichik I."/>
            <person name="Dimitrov K.M."/>
            <person name="Suarez D.L."/>
            <person name="Swayne D.E."/>
        </authorList>
    </citation>
    <scope>NUCLEOTIDE SEQUENCE [LARGE SCALE GENOMIC DNA]</scope>
    <source>
        <strain evidence="1 2">DSM 21164</strain>
    </source>
</reference>
<dbReference type="RefSeq" id="WP_084062051.1">
    <property type="nucleotide sequence ID" value="NZ_FWXO01000004.1"/>
</dbReference>
<dbReference type="AlphaFoldDB" id="A0A1W2BT57"/>
<sequence length="318" mass="36212">MIQIKKSFQKRKVKIFLVFLLFSSVAWFITRLSENTSGRAVFDVDYINIPDNLQFIGASKNKIVVQLKASGFTFLRFMLKNKNIRIDVSKVQLNNNVYAVSTSAYKKQIEDQLPKSMELIKIDEGEAIVLELFSIASKKVPVISRLNINLEQNFILDSTLKIRPDSILLKGPIDELNKISGIKTEEKTIVDVNANFTEYLTLQIPENKNNLSFSAKNVTVSGTVVRFSEKIITVPITVVNIPEEFNIKVFPNEVEVLCKGKIEDLVALESFDFEVIADYNSLQDSGQQNLTIELRRFPETLKSAQLMVHEITFILKRK</sequence>
<dbReference type="Gene3D" id="2.170.120.40">
    <property type="entry name" value="YbbR-like domain"/>
    <property type="match status" value="1"/>
</dbReference>
<name>A0A1W2BT57_9FLAO</name>
<keyword evidence="2" id="KW-1185">Reference proteome</keyword>
<organism evidence="1 2">
    <name type="scientific">Cellulophaga tyrosinoxydans</name>
    <dbReference type="NCBI Taxonomy" id="504486"/>
    <lineage>
        <taxon>Bacteria</taxon>
        <taxon>Pseudomonadati</taxon>
        <taxon>Bacteroidota</taxon>
        <taxon>Flavobacteriia</taxon>
        <taxon>Flavobacteriales</taxon>
        <taxon>Flavobacteriaceae</taxon>
        <taxon>Cellulophaga</taxon>
    </lineage>
</organism>
<protein>
    <recommendedName>
        <fullName evidence="3">YbbR-like protein</fullName>
    </recommendedName>
</protein>
<proteinExistence type="predicted"/>
<gene>
    <name evidence="1" type="ORF">SAMN05660703_2661</name>
</gene>
<dbReference type="STRING" id="504486.SAMN05660703_2661"/>